<reference evidence="1 2" key="1">
    <citation type="submission" date="2017-07" db="EMBL/GenBank/DDBJ databases">
        <title>Recovery of genomes from metagenomes via a dereplication, aggregation, and scoring strategy.</title>
        <authorList>
            <person name="Sieber C.M."/>
            <person name="Probst A.J."/>
            <person name="Sharrar A."/>
            <person name="Thomas B.C."/>
            <person name="Hess M."/>
            <person name="Tringe S.G."/>
            <person name="Banfield J.F."/>
        </authorList>
    </citation>
    <scope>NUCLEOTIDE SEQUENCE [LARGE SCALE GENOMIC DNA]</scope>
    <source>
        <strain evidence="1">JGI_Cruoil_03_44_89</strain>
    </source>
</reference>
<protein>
    <recommendedName>
        <fullName evidence="3">Polymerase nucleotidyl transferase domain-containing protein</fullName>
    </recommendedName>
</protein>
<sequence length="243" mass="27818">MEFINLNRLREDVRKKVVPYCNSILTILGDNVRSMVVYGSASSGEYMPGKSDINLLFVCEHLDLDVLKALGKVVKNGIKRRIPPPLFFTPEHIERSKDVFPIEFLEMRDNHLTIYGGDIFDELQINHEQLRLECEEQIKGKLIRTRQAWFEVMGNRKKLASLLYTSLVNVLPSVRGIIRLRGETPPLTKEDVIDRADKLLAIDLRVFGEILKTKKTRKIADVDSIFERYLGALSNLAAYVDGM</sequence>
<proteinExistence type="predicted"/>
<dbReference type="Gene3D" id="3.30.460.10">
    <property type="entry name" value="Beta Polymerase, domain 2"/>
    <property type="match status" value="1"/>
</dbReference>
<dbReference type="Proteomes" id="UP000215215">
    <property type="component" value="Unassembled WGS sequence"/>
</dbReference>
<dbReference type="EMBL" id="NOZQ01000012">
    <property type="protein sequence ID" value="OYD17500.1"/>
    <property type="molecule type" value="Genomic_DNA"/>
</dbReference>
<name>A0A235BYR7_UNCW3</name>
<dbReference type="InterPro" id="IPR043519">
    <property type="entry name" value="NT_sf"/>
</dbReference>
<evidence type="ECO:0008006" key="3">
    <source>
        <dbReference type="Google" id="ProtNLM"/>
    </source>
</evidence>
<evidence type="ECO:0000313" key="1">
    <source>
        <dbReference type="EMBL" id="OYD17500.1"/>
    </source>
</evidence>
<gene>
    <name evidence="1" type="ORF">CH333_00750</name>
</gene>
<dbReference type="SUPFAM" id="SSF81301">
    <property type="entry name" value="Nucleotidyltransferase"/>
    <property type="match status" value="1"/>
</dbReference>
<organism evidence="1 2">
    <name type="scientific">candidate division WOR-3 bacterium JGI_Cruoil_03_44_89</name>
    <dbReference type="NCBI Taxonomy" id="1973748"/>
    <lineage>
        <taxon>Bacteria</taxon>
        <taxon>Bacteria division WOR-3</taxon>
    </lineage>
</organism>
<dbReference type="AlphaFoldDB" id="A0A235BYR7"/>
<accession>A0A235BYR7</accession>
<evidence type="ECO:0000313" key="2">
    <source>
        <dbReference type="Proteomes" id="UP000215215"/>
    </source>
</evidence>
<comment type="caution">
    <text evidence="1">The sequence shown here is derived from an EMBL/GenBank/DDBJ whole genome shotgun (WGS) entry which is preliminary data.</text>
</comment>